<evidence type="ECO:0000256" key="2">
    <source>
        <dbReference type="SAM" id="MobiDB-lite"/>
    </source>
</evidence>
<keyword evidence="4" id="KW-1185">Reference proteome</keyword>
<dbReference type="OrthoDB" id="1933874at2759"/>
<dbReference type="Proteomes" id="UP001152320">
    <property type="component" value="Chromosome 4"/>
</dbReference>
<feature type="compositionally biased region" description="Basic residues" evidence="2">
    <location>
        <begin position="19"/>
        <end position="28"/>
    </location>
</feature>
<proteinExistence type="predicted"/>
<feature type="region of interest" description="Disordered" evidence="2">
    <location>
        <begin position="1"/>
        <end position="97"/>
    </location>
</feature>
<name>A0A9Q1CD50_HOLLE</name>
<organism evidence="3 4">
    <name type="scientific">Holothuria leucospilota</name>
    <name type="common">Black long sea cucumber</name>
    <name type="synonym">Mertensiothuria leucospilota</name>
    <dbReference type="NCBI Taxonomy" id="206669"/>
    <lineage>
        <taxon>Eukaryota</taxon>
        <taxon>Metazoa</taxon>
        <taxon>Echinodermata</taxon>
        <taxon>Eleutherozoa</taxon>
        <taxon>Echinozoa</taxon>
        <taxon>Holothuroidea</taxon>
        <taxon>Aspidochirotacea</taxon>
        <taxon>Aspidochirotida</taxon>
        <taxon>Holothuriidae</taxon>
        <taxon>Holothuria</taxon>
    </lineage>
</organism>
<dbReference type="InterPro" id="IPR011893">
    <property type="entry name" value="Selenoprotein_Rdx-typ"/>
</dbReference>
<comment type="caution">
    <text evidence="3">The sequence shown here is derived from an EMBL/GenBank/DDBJ whole genome shotgun (WGS) entry which is preliminary data.</text>
</comment>
<gene>
    <name evidence="3" type="ORF">HOLleu_09659</name>
</gene>
<accession>A0A9Q1CD50</accession>
<dbReference type="InterPro" id="IPR052674">
    <property type="entry name" value="SelWTH-like"/>
</dbReference>
<dbReference type="PANTHER" id="PTHR33638">
    <property type="entry name" value="SELENOPROTEIN H"/>
    <property type="match status" value="1"/>
</dbReference>
<dbReference type="Gene3D" id="3.40.30.10">
    <property type="entry name" value="Glutaredoxin"/>
    <property type="match status" value="1"/>
</dbReference>
<dbReference type="PANTHER" id="PTHR33638:SF1">
    <property type="entry name" value="SELENOPROTEIN H"/>
    <property type="match status" value="1"/>
</dbReference>
<sequence>MAPTTRAQKREGKEPLPLKAKKPKKSAKAAKAPLVETVTKEEKEEDVPVGNGHPISNGTEDKVADEEVPAPASIEEKNDADGPEEIKDENVKEEQERVYKRNANKLLAELRQEFPGIQSETNPTKPRSKSFECTLKKEDGEEVLIWSGLKKGPPRMLKFPEADVIISAIKEAL</sequence>
<evidence type="ECO:0000313" key="4">
    <source>
        <dbReference type="Proteomes" id="UP001152320"/>
    </source>
</evidence>
<evidence type="ECO:0000313" key="3">
    <source>
        <dbReference type="EMBL" id="KAJ8042802.1"/>
    </source>
</evidence>
<feature type="compositionally biased region" description="Basic and acidic residues" evidence="2">
    <location>
        <begin position="74"/>
        <end position="97"/>
    </location>
</feature>
<dbReference type="NCBIfam" id="TIGR02174">
    <property type="entry name" value="CXXU_selWTH"/>
    <property type="match status" value="1"/>
</dbReference>
<dbReference type="AlphaFoldDB" id="A0A9Q1CD50"/>
<keyword evidence="1" id="KW-0676">Redox-active center</keyword>
<reference evidence="3" key="1">
    <citation type="submission" date="2021-10" db="EMBL/GenBank/DDBJ databases">
        <title>Tropical sea cucumber genome reveals ecological adaptation and Cuvierian tubules defense mechanism.</title>
        <authorList>
            <person name="Chen T."/>
        </authorList>
    </citation>
    <scope>NUCLEOTIDE SEQUENCE</scope>
    <source>
        <strain evidence="3">Nanhai2018</strain>
        <tissue evidence="3">Muscle</tissue>
    </source>
</reference>
<evidence type="ECO:0000256" key="1">
    <source>
        <dbReference type="ARBA" id="ARBA00023284"/>
    </source>
</evidence>
<dbReference type="EMBL" id="JAIZAY010000004">
    <property type="protein sequence ID" value="KAJ8042802.1"/>
    <property type="molecule type" value="Genomic_DNA"/>
</dbReference>
<dbReference type="GO" id="GO:0005794">
    <property type="term" value="C:Golgi apparatus"/>
    <property type="evidence" value="ECO:0007669"/>
    <property type="project" value="TreeGrafter"/>
</dbReference>
<protein>
    <submittedName>
        <fullName evidence="3">Selenoprotein H</fullName>
    </submittedName>
</protein>